<dbReference type="Proteomes" id="UP000796761">
    <property type="component" value="Unassembled WGS sequence"/>
</dbReference>
<keyword evidence="2" id="KW-1185">Reference proteome</keyword>
<reference evidence="1" key="1">
    <citation type="submission" date="2019-04" db="EMBL/GenBank/DDBJ databases">
        <title>Genome assembly of Zosterops borbonicus 15179.</title>
        <authorList>
            <person name="Leroy T."/>
            <person name="Anselmetti Y."/>
            <person name="Tilak M.-K."/>
            <person name="Nabholz B."/>
        </authorList>
    </citation>
    <scope>NUCLEOTIDE SEQUENCE</scope>
    <source>
        <strain evidence="1">HGM_15179</strain>
        <tissue evidence="1">Muscle</tissue>
    </source>
</reference>
<sequence length="170" mass="19665">MELGIGGTEEGQWDCIKKGMSSRLREVILPLYFALLENPSGLVRKKDMYLLEGVQRRTTKLIIGLEDLSYDDRLFSLQKKRFQRDIIGVFQYLKGSYKKAAEGLFTGACNERKRGNYFKLEKGRFRLDIRKKFFEVRVVSHRNRLLREAVNATSLEVLKTRLDGALGNLV</sequence>
<gene>
    <name evidence="1" type="ORF">HGM15179_015848</name>
</gene>
<evidence type="ECO:0000313" key="1">
    <source>
        <dbReference type="EMBL" id="TRZ11260.1"/>
    </source>
</evidence>
<comment type="caution">
    <text evidence="1">The sequence shown here is derived from an EMBL/GenBank/DDBJ whole genome shotgun (WGS) entry which is preliminary data.</text>
</comment>
<name>A0A8K1G4A3_9PASS</name>
<organism evidence="1 2">
    <name type="scientific">Zosterops borbonicus</name>
    <dbReference type="NCBI Taxonomy" id="364589"/>
    <lineage>
        <taxon>Eukaryota</taxon>
        <taxon>Metazoa</taxon>
        <taxon>Chordata</taxon>
        <taxon>Craniata</taxon>
        <taxon>Vertebrata</taxon>
        <taxon>Euteleostomi</taxon>
        <taxon>Archelosauria</taxon>
        <taxon>Archosauria</taxon>
        <taxon>Dinosauria</taxon>
        <taxon>Saurischia</taxon>
        <taxon>Theropoda</taxon>
        <taxon>Coelurosauria</taxon>
        <taxon>Aves</taxon>
        <taxon>Neognathae</taxon>
        <taxon>Neoaves</taxon>
        <taxon>Telluraves</taxon>
        <taxon>Australaves</taxon>
        <taxon>Passeriformes</taxon>
        <taxon>Sylvioidea</taxon>
        <taxon>Zosteropidae</taxon>
        <taxon>Zosterops</taxon>
    </lineage>
</organism>
<evidence type="ECO:0000313" key="2">
    <source>
        <dbReference type="Proteomes" id="UP000796761"/>
    </source>
</evidence>
<protein>
    <submittedName>
        <fullName evidence="1">Uncharacterized protein</fullName>
    </submittedName>
</protein>
<accession>A0A8K1G4A3</accession>
<dbReference type="EMBL" id="SWJQ01000737">
    <property type="protein sequence ID" value="TRZ11260.1"/>
    <property type="molecule type" value="Genomic_DNA"/>
</dbReference>
<dbReference type="AlphaFoldDB" id="A0A8K1G4A3"/>
<dbReference type="OrthoDB" id="276744at2759"/>
<proteinExistence type="predicted"/>